<evidence type="ECO:0000313" key="2">
    <source>
        <dbReference type="Proteomes" id="UP000294850"/>
    </source>
</evidence>
<dbReference type="EMBL" id="SMFL01000016">
    <property type="protein sequence ID" value="TDE10215.1"/>
    <property type="molecule type" value="Genomic_DNA"/>
</dbReference>
<dbReference type="RefSeq" id="WP_131961723.1">
    <property type="nucleotide sequence ID" value="NZ_SMFL01000016.1"/>
</dbReference>
<proteinExistence type="predicted"/>
<dbReference type="AlphaFoldDB" id="A0A4R5DHI7"/>
<reference evidence="1 2" key="1">
    <citation type="submission" date="2019-03" db="EMBL/GenBank/DDBJ databases">
        <title>Dyadobacter AR-3-6 sp. nov., isolated from arctic soil.</title>
        <authorList>
            <person name="Chaudhary D.K."/>
        </authorList>
    </citation>
    <scope>NUCLEOTIDE SEQUENCE [LARGE SCALE GENOMIC DNA]</scope>
    <source>
        <strain evidence="1 2">AR-3-6</strain>
    </source>
</reference>
<organism evidence="1 2">
    <name type="scientific">Dyadobacter psychrotolerans</name>
    <dbReference type="NCBI Taxonomy" id="2541721"/>
    <lineage>
        <taxon>Bacteria</taxon>
        <taxon>Pseudomonadati</taxon>
        <taxon>Bacteroidota</taxon>
        <taxon>Cytophagia</taxon>
        <taxon>Cytophagales</taxon>
        <taxon>Spirosomataceae</taxon>
        <taxon>Dyadobacter</taxon>
    </lineage>
</organism>
<evidence type="ECO:0000313" key="1">
    <source>
        <dbReference type="EMBL" id="TDE10215.1"/>
    </source>
</evidence>
<comment type="caution">
    <text evidence="1">The sequence shown here is derived from an EMBL/GenBank/DDBJ whole genome shotgun (WGS) entry which is preliminary data.</text>
</comment>
<gene>
    <name evidence="1" type="ORF">E0F88_28385</name>
</gene>
<sequence length="63" mass="7668">MRELNYIIISTEMVWQWYYDPCKGKHFKELLGKEARFFISILETKKDIYIEDILPQLKSPENN</sequence>
<keyword evidence="2" id="KW-1185">Reference proteome</keyword>
<accession>A0A4R5DHI7</accession>
<dbReference type="Proteomes" id="UP000294850">
    <property type="component" value="Unassembled WGS sequence"/>
</dbReference>
<protein>
    <submittedName>
        <fullName evidence="1">Uncharacterized protein</fullName>
    </submittedName>
</protein>
<dbReference type="OrthoDB" id="964902at2"/>
<name>A0A4R5DHI7_9BACT</name>